<keyword evidence="3" id="KW-0326">Glycosidase</keyword>
<dbReference type="Proteomes" id="UP000469424">
    <property type="component" value="Unassembled WGS sequence"/>
</dbReference>
<dbReference type="InterPro" id="IPR013783">
    <property type="entry name" value="Ig-like_fold"/>
</dbReference>
<dbReference type="PANTHER" id="PTHR42732:SF1">
    <property type="entry name" value="BETA-MANNOSIDASE"/>
    <property type="match status" value="1"/>
</dbReference>
<dbReference type="InterPro" id="IPR006101">
    <property type="entry name" value="Glyco_hydro_2"/>
</dbReference>
<dbReference type="RefSeq" id="WP_154554182.1">
    <property type="nucleotide sequence ID" value="NZ_VUNA01000007.1"/>
</dbReference>
<dbReference type="PANTHER" id="PTHR42732">
    <property type="entry name" value="BETA-GALACTOSIDASE"/>
    <property type="match status" value="1"/>
</dbReference>
<protein>
    <submittedName>
        <fullName evidence="7">Glycoside hydrolase family 2 protein</fullName>
    </submittedName>
</protein>
<dbReference type="Pfam" id="PF02837">
    <property type="entry name" value="Glyco_hydro_2_N"/>
    <property type="match status" value="1"/>
</dbReference>
<gene>
    <name evidence="7" type="ORF">FYJ65_04540</name>
</gene>
<dbReference type="EMBL" id="VUNA01000007">
    <property type="protein sequence ID" value="MST70616.1"/>
    <property type="molecule type" value="Genomic_DNA"/>
</dbReference>
<evidence type="ECO:0000256" key="2">
    <source>
        <dbReference type="ARBA" id="ARBA00022801"/>
    </source>
</evidence>
<dbReference type="SUPFAM" id="SSF49303">
    <property type="entry name" value="beta-Galactosidase/glucuronidase domain"/>
    <property type="match status" value="1"/>
</dbReference>
<evidence type="ECO:0000259" key="5">
    <source>
        <dbReference type="Pfam" id="PF02836"/>
    </source>
</evidence>
<dbReference type="InterPro" id="IPR006102">
    <property type="entry name" value="Ig-like_GH2"/>
</dbReference>
<dbReference type="InterPro" id="IPR006103">
    <property type="entry name" value="Glyco_hydro_2_cat"/>
</dbReference>
<reference evidence="7 8" key="1">
    <citation type="submission" date="2019-08" db="EMBL/GenBank/DDBJ databases">
        <title>In-depth cultivation of the pig gut microbiome towards novel bacterial diversity and tailored functional studies.</title>
        <authorList>
            <person name="Wylensek D."/>
            <person name="Hitch T.C.A."/>
            <person name="Clavel T."/>
        </authorList>
    </citation>
    <scope>NUCLEOTIDE SEQUENCE [LARGE SCALE GENOMIC DNA]</scope>
    <source>
        <strain evidence="7 8">WCA-MUC-591-APC-4B</strain>
    </source>
</reference>
<dbReference type="GO" id="GO:0004553">
    <property type="term" value="F:hydrolase activity, hydrolyzing O-glycosyl compounds"/>
    <property type="evidence" value="ECO:0007669"/>
    <property type="project" value="InterPro"/>
</dbReference>
<name>A0A6N7XL06_9FIRM</name>
<feature type="domain" description="Glycosyl hydrolases family 2 sugar binding" evidence="6">
    <location>
        <begin position="48"/>
        <end position="144"/>
    </location>
</feature>
<organism evidence="7 8">
    <name type="scientific">Mogibacterium kristiansenii</name>
    <dbReference type="NCBI Taxonomy" id="2606708"/>
    <lineage>
        <taxon>Bacteria</taxon>
        <taxon>Bacillati</taxon>
        <taxon>Bacillota</taxon>
        <taxon>Clostridia</taxon>
        <taxon>Peptostreptococcales</taxon>
        <taxon>Anaerovoracaceae</taxon>
        <taxon>Mogibacterium</taxon>
    </lineage>
</organism>
<dbReference type="Pfam" id="PF02836">
    <property type="entry name" value="Glyco_hydro_2_C"/>
    <property type="match status" value="1"/>
</dbReference>
<dbReference type="InterPro" id="IPR008979">
    <property type="entry name" value="Galactose-bd-like_sf"/>
</dbReference>
<evidence type="ECO:0000313" key="7">
    <source>
        <dbReference type="EMBL" id="MST70616.1"/>
    </source>
</evidence>
<dbReference type="InterPro" id="IPR017853">
    <property type="entry name" value="GH"/>
</dbReference>
<keyword evidence="8" id="KW-1185">Reference proteome</keyword>
<evidence type="ECO:0000256" key="1">
    <source>
        <dbReference type="ARBA" id="ARBA00007401"/>
    </source>
</evidence>
<dbReference type="Pfam" id="PF00703">
    <property type="entry name" value="Glyco_hydro_2"/>
    <property type="match status" value="1"/>
</dbReference>
<comment type="caution">
    <text evidence="7">The sequence shown here is derived from an EMBL/GenBank/DDBJ whole genome shotgun (WGS) entry which is preliminary data.</text>
</comment>
<dbReference type="SUPFAM" id="SSF49785">
    <property type="entry name" value="Galactose-binding domain-like"/>
    <property type="match status" value="1"/>
</dbReference>
<dbReference type="Gene3D" id="2.60.120.260">
    <property type="entry name" value="Galactose-binding domain-like"/>
    <property type="match status" value="1"/>
</dbReference>
<dbReference type="InterPro" id="IPR036156">
    <property type="entry name" value="Beta-gal/glucu_dom_sf"/>
</dbReference>
<dbReference type="PRINTS" id="PR00132">
    <property type="entry name" value="GLHYDRLASE2"/>
</dbReference>
<dbReference type="Gene3D" id="3.20.20.80">
    <property type="entry name" value="Glycosidases"/>
    <property type="match status" value="1"/>
</dbReference>
<keyword evidence="2 7" id="KW-0378">Hydrolase</keyword>
<proteinExistence type="inferred from homology"/>
<comment type="similarity">
    <text evidence="1">Belongs to the glycosyl hydrolase 2 family.</text>
</comment>
<evidence type="ECO:0000313" key="8">
    <source>
        <dbReference type="Proteomes" id="UP000469424"/>
    </source>
</evidence>
<feature type="domain" description="Glycoside hydrolase family 2 catalytic" evidence="5">
    <location>
        <begin position="254"/>
        <end position="525"/>
    </location>
</feature>
<dbReference type="SUPFAM" id="SSF51445">
    <property type="entry name" value="(Trans)glycosidases"/>
    <property type="match status" value="1"/>
</dbReference>
<sequence>MNDRKYLNNEWKFTEDAETDATVSVRIPHTCKEFPYHYFNESKCQMRCKYERPLFILDEWKGKTLLLTFEGAAHNAEVFINDEPVYEHRCGYTAFTIDITNHVEYGKSNRIRVILDTRESLNIPPFGEHSDFLAYGGIYRDVYLDVKEKMHIQDVYVRTHFPKGRAQAISRVKVANPEPAVQIRQGIRMHGSDNDYTDVGYVSATKGTMAFSMGSIRRWEPDDPVLYDLRTELLAEGKVVDTVITRVGFREAEFRKDGFYLNGKKIKLRGLCRSQAFPYVGYAMPDSMQIEDANILKNELGVNAVRAANYPQSPAFLNRCDELGLLVICEIPGSRYIGNIKWKNQELQNTKEMILQNRNHPSIILWSIRVGESEEDDDFNRRISGLARKLDPDRATTGVHRKPKEHMAEDVYAYNDFAAGLNGAACRRKSDVVSDMEKPYLISAFGGVSYPAKSGDDEARRLGQALLYSNVLHDVEQHVDVLGSFGWNMTDYNAHQNYGSGDRICYHGVMDMFRNPKLAAAAYQIYRDEVPVLELSSSLSFGENPMHSLGDVYAYTNADVLRTYRNGEPIQEYEVAKGMPVRIDDFIGNCLEAESDFTEEQRKEIRNQLNHKACTGSFMEVREKKGFFGGKKTESVDESTLNRLYEKYILGNTGLVPEYRFDGVKDGRVVSSITRVPMKMHDLEIRVSATELREGKTYDVASVRFRALDENGNILPYANNPLALKAEGSIDLIGPKFITLQGGMGGTYVRTNGKMGMGKLMISGLQNLHGNPKDHRGDGTPYNNLNGGRGYELIFHVK</sequence>
<dbReference type="GO" id="GO:0005975">
    <property type="term" value="P:carbohydrate metabolic process"/>
    <property type="evidence" value="ECO:0007669"/>
    <property type="project" value="InterPro"/>
</dbReference>
<evidence type="ECO:0000256" key="3">
    <source>
        <dbReference type="ARBA" id="ARBA00023295"/>
    </source>
</evidence>
<dbReference type="InterPro" id="IPR006104">
    <property type="entry name" value="Glyco_hydro_2_N"/>
</dbReference>
<evidence type="ECO:0000259" key="4">
    <source>
        <dbReference type="Pfam" id="PF00703"/>
    </source>
</evidence>
<evidence type="ECO:0000259" key="6">
    <source>
        <dbReference type="Pfam" id="PF02837"/>
    </source>
</evidence>
<dbReference type="Gene3D" id="2.60.40.10">
    <property type="entry name" value="Immunoglobulins"/>
    <property type="match status" value="1"/>
</dbReference>
<accession>A0A6N7XL06</accession>
<feature type="domain" description="Glycoside hydrolase family 2 immunoglobulin-like beta-sandwich" evidence="4">
    <location>
        <begin position="151"/>
        <end position="250"/>
    </location>
</feature>
<dbReference type="AlphaFoldDB" id="A0A6N7XL06"/>
<dbReference type="InterPro" id="IPR051913">
    <property type="entry name" value="GH2_Domain-Containing"/>
</dbReference>